<keyword evidence="20" id="KW-1185">Reference proteome</keyword>
<evidence type="ECO:0000256" key="15">
    <source>
        <dbReference type="ARBA" id="ARBA00050225"/>
    </source>
</evidence>
<comment type="function">
    <text evidence="17">Essential subunit of both the farnesyltransferase and the geranylgeranyltransferase complex. Contributes to the transfer of a farnesyl or geranylgeranyl moiety from farnesyl or geranylgeranyl diphosphate to a cysteine at the fourth position from the C-terminus of several proteins having the C-terminal sequence Cys-aliphatic-aliphatic-X. May positively regulate neuromuscular junction development downstream of MUSK via its function in RAC1 prenylation and activation.</text>
</comment>
<dbReference type="EMBL" id="JAODUO010000021">
    <property type="protein sequence ID" value="KAK2192900.1"/>
    <property type="molecule type" value="Genomic_DNA"/>
</dbReference>
<comment type="similarity">
    <text evidence="2">Belongs to the protein prenyltransferase subunit alpha family.</text>
</comment>
<keyword evidence="9" id="KW-0007">Acetylation</keyword>
<keyword evidence="7" id="KW-0677">Repeat</keyword>
<dbReference type="SUPFAM" id="SSF48439">
    <property type="entry name" value="Protein prenylyltransferase"/>
    <property type="match status" value="1"/>
</dbReference>
<protein>
    <recommendedName>
        <fullName evidence="10">Protein farnesyltransferase/geranylgeranyltransferase type-1 subunit alpha</fullName>
        <ecNumber evidence="4">2.5.1.58</ecNumber>
        <ecNumber evidence="3">2.5.1.59</ecNumber>
    </recommendedName>
    <alternativeName>
        <fullName evidence="13">CAAX farnesyltransferase subunit alpha</fullName>
    </alternativeName>
    <alternativeName>
        <fullName evidence="12">FTase-alpha</fullName>
    </alternativeName>
    <alternativeName>
        <fullName evidence="11">Ras proteins prenyltransferase subunit alpha</fullName>
    </alternativeName>
    <alternativeName>
        <fullName evidence="14">Type I protein geranyl-geranyltransferase subunit alpha</fullName>
    </alternativeName>
</protein>
<evidence type="ECO:0000256" key="1">
    <source>
        <dbReference type="ARBA" id="ARBA00001946"/>
    </source>
</evidence>
<accession>A0AAD9PE02</accession>
<evidence type="ECO:0000256" key="6">
    <source>
        <dbReference type="ARBA" id="ARBA00022679"/>
    </source>
</evidence>
<dbReference type="GO" id="GO:0005965">
    <property type="term" value="C:protein farnesyltransferase complex"/>
    <property type="evidence" value="ECO:0007669"/>
    <property type="project" value="TreeGrafter"/>
</dbReference>
<keyword evidence="5" id="KW-0637">Prenyltransferase</keyword>
<dbReference type="EC" id="2.5.1.58" evidence="4"/>
<comment type="cofactor">
    <cofactor evidence="1">
        <name>Mg(2+)</name>
        <dbReference type="ChEBI" id="CHEBI:18420"/>
    </cofactor>
</comment>
<evidence type="ECO:0000256" key="16">
    <source>
        <dbReference type="ARBA" id="ARBA00050428"/>
    </source>
</evidence>
<dbReference type="Gene3D" id="1.25.40.120">
    <property type="entry name" value="Protein prenylyltransferase"/>
    <property type="match status" value="1"/>
</dbReference>
<evidence type="ECO:0000256" key="4">
    <source>
        <dbReference type="ARBA" id="ARBA00012702"/>
    </source>
</evidence>
<dbReference type="Pfam" id="PF01239">
    <property type="entry name" value="PPTA"/>
    <property type="match status" value="5"/>
</dbReference>
<evidence type="ECO:0000256" key="17">
    <source>
        <dbReference type="ARBA" id="ARBA00055408"/>
    </source>
</evidence>
<dbReference type="GO" id="GO:0004662">
    <property type="term" value="F:CAAX-protein geranylgeranyltransferase activity"/>
    <property type="evidence" value="ECO:0007669"/>
    <property type="project" value="UniProtKB-EC"/>
</dbReference>
<evidence type="ECO:0000256" key="3">
    <source>
        <dbReference type="ARBA" id="ARBA00012700"/>
    </source>
</evidence>
<dbReference type="EC" id="2.5.1.59" evidence="3"/>
<evidence type="ECO:0000256" key="2">
    <source>
        <dbReference type="ARBA" id="ARBA00006734"/>
    </source>
</evidence>
<evidence type="ECO:0000256" key="12">
    <source>
        <dbReference type="ARBA" id="ARBA00042436"/>
    </source>
</evidence>
<evidence type="ECO:0000313" key="19">
    <source>
        <dbReference type="EMBL" id="KAK2192900.1"/>
    </source>
</evidence>
<evidence type="ECO:0000256" key="5">
    <source>
        <dbReference type="ARBA" id="ARBA00022602"/>
    </source>
</evidence>
<comment type="subunit">
    <text evidence="18">Heterodimer of FNTA and FNTB (farnesyltransferase). Heterodimer of FNTA and PGGT1B (geranylgeranyltransferase).</text>
</comment>
<proteinExistence type="inferred from homology"/>
<evidence type="ECO:0000256" key="14">
    <source>
        <dbReference type="ARBA" id="ARBA00043219"/>
    </source>
</evidence>
<organism evidence="19 20">
    <name type="scientific">Ridgeia piscesae</name>
    <name type="common">Tubeworm</name>
    <dbReference type="NCBI Taxonomy" id="27915"/>
    <lineage>
        <taxon>Eukaryota</taxon>
        <taxon>Metazoa</taxon>
        <taxon>Spiralia</taxon>
        <taxon>Lophotrochozoa</taxon>
        <taxon>Annelida</taxon>
        <taxon>Polychaeta</taxon>
        <taxon>Sedentaria</taxon>
        <taxon>Canalipalpata</taxon>
        <taxon>Sabellida</taxon>
        <taxon>Siboglinidae</taxon>
        <taxon>Ridgeia</taxon>
    </lineage>
</organism>
<comment type="caution">
    <text evidence="19">The sequence shown here is derived from an EMBL/GenBank/DDBJ whole genome shotgun (WGS) entry which is preliminary data.</text>
</comment>
<comment type="catalytic activity">
    <reaction evidence="16">
        <text>geranylgeranyl diphosphate + L-cysteinyl-[protein] = S-geranylgeranyl-L-cysteinyl-[protein] + diphosphate</text>
        <dbReference type="Rhea" id="RHEA:21240"/>
        <dbReference type="Rhea" id="RHEA-COMP:10131"/>
        <dbReference type="Rhea" id="RHEA-COMP:11537"/>
        <dbReference type="ChEBI" id="CHEBI:29950"/>
        <dbReference type="ChEBI" id="CHEBI:33019"/>
        <dbReference type="ChEBI" id="CHEBI:57533"/>
        <dbReference type="ChEBI" id="CHEBI:86021"/>
        <dbReference type="EC" id="2.5.1.59"/>
    </reaction>
</comment>
<dbReference type="Proteomes" id="UP001209878">
    <property type="component" value="Unassembled WGS sequence"/>
</dbReference>
<evidence type="ECO:0000256" key="9">
    <source>
        <dbReference type="ARBA" id="ARBA00022990"/>
    </source>
</evidence>
<dbReference type="InterPro" id="IPR002088">
    <property type="entry name" value="Prenyl_trans_a"/>
</dbReference>
<dbReference type="PANTHER" id="PTHR11129">
    <property type="entry name" value="PROTEIN FARNESYLTRANSFERASE ALPHA SUBUNIT/RAB GERANYLGERANYL TRANSFERASE ALPHA SUBUNIT"/>
    <property type="match status" value="1"/>
</dbReference>
<evidence type="ECO:0000256" key="13">
    <source>
        <dbReference type="ARBA" id="ARBA00043086"/>
    </source>
</evidence>
<evidence type="ECO:0000256" key="10">
    <source>
        <dbReference type="ARBA" id="ARBA00040965"/>
    </source>
</evidence>
<evidence type="ECO:0000256" key="18">
    <source>
        <dbReference type="ARBA" id="ARBA00063604"/>
    </source>
</evidence>
<keyword evidence="8" id="KW-0460">Magnesium</keyword>
<evidence type="ECO:0000256" key="7">
    <source>
        <dbReference type="ARBA" id="ARBA00022737"/>
    </source>
</evidence>
<evidence type="ECO:0000256" key="8">
    <source>
        <dbReference type="ARBA" id="ARBA00022842"/>
    </source>
</evidence>
<sequence length="324" mass="38204">MADSDSDDGCSDDWVFYRDKQEWADVVPIPQDDGPFPVVQIAYSDKFRDVYDYFRAILQADEHSERALDLTTDAAQLNAANYTVWQFRRVLLKELKKDLRDELSYITGMIWSHPKNYQVWHHRRVIVEWLGDADKELQFTADILQSDAKNYHAWQHRQWAIRHFGLWEREIEYVNQLIGEDLRNNSAWNQRYFVITNTTGYTENVLSTEVSYTKDLISRAPNNESGWNYLRGILQERDLSTYPGIVAFCTKLYEGNIRSPFLLGFMIDYHEDMLEHGCEDDEDVLNSALDLCDSLAKDLDTIRKEYWNYVARSLTDKYRKKDVS</sequence>
<evidence type="ECO:0000256" key="11">
    <source>
        <dbReference type="ARBA" id="ARBA00041392"/>
    </source>
</evidence>
<comment type="catalytic activity">
    <reaction evidence="15">
        <text>L-cysteinyl-[protein] + (2E,6E)-farnesyl diphosphate = S-(2E,6E)-farnesyl-L-cysteinyl-[protein] + diphosphate</text>
        <dbReference type="Rhea" id="RHEA:13345"/>
        <dbReference type="Rhea" id="RHEA-COMP:10131"/>
        <dbReference type="Rhea" id="RHEA-COMP:11535"/>
        <dbReference type="ChEBI" id="CHEBI:29950"/>
        <dbReference type="ChEBI" id="CHEBI:33019"/>
        <dbReference type="ChEBI" id="CHEBI:86019"/>
        <dbReference type="ChEBI" id="CHEBI:175763"/>
        <dbReference type="EC" id="2.5.1.58"/>
    </reaction>
</comment>
<dbReference type="PANTHER" id="PTHR11129:SF1">
    <property type="entry name" value="PROTEIN FARNESYLTRANSFERASE_GERANYLGERANYLTRANSFERASE TYPE-1 SUBUNIT ALPHA"/>
    <property type="match status" value="1"/>
</dbReference>
<gene>
    <name evidence="19" type="ORF">NP493_21g10019</name>
</gene>
<name>A0AAD9PE02_RIDPI</name>
<dbReference type="FunFam" id="1.25.40.120:FF:000002">
    <property type="entry name" value="Protein farnesyltransferase/geranylgeranyltransferase type-1 subunit alpha"/>
    <property type="match status" value="1"/>
</dbReference>
<evidence type="ECO:0000313" key="20">
    <source>
        <dbReference type="Proteomes" id="UP001209878"/>
    </source>
</evidence>
<dbReference type="GO" id="GO:0005953">
    <property type="term" value="C:CAAX-protein geranylgeranyltransferase complex"/>
    <property type="evidence" value="ECO:0007669"/>
    <property type="project" value="TreeGrafter"/>
</dbReference>
<dbReference type="PROSITE" id="PS51147">
    <property type="entry name" value="PFTA"/>
    <property type="match status" value="5"/>
</dbReference>
<reference evidence="19" key="1">
    <citation type="journal article" date="2023" name="Mol. Biol. Evol.">
        <title>Third-Generation Sequencing Reveals the Adaptive Role of the Epigenome in Three Deep-Sea Polychaetes.</title>
        <authorList>
            <person name="Perez M."/>
            <person name="Aroh O."/>
            <person name="Sun Y."/>
            <person name="Lan Y."/>
            <person name="Juniper S.K."/>
            <person name="Young C.R."/>
            <person name="Angers B."/>
            <person name="Qian P.Y."/>
        </authorList>
    </citation>
    <scope>NUCLEOTIDE SEQUENCE</scope>
    <source>
        <strain evidence="19">R07B-5</strain>
    </source>
</reference>
<dbReference type="AlphaFoldDB" id="A0AAD9PE02"/>
<keyword evidence="6" id="KW-0808">Transferase</keyword>
<dbReference type="GO" id="GO:0004660">
    <property type="term" value="F:protein farnesyltransferase activity"/>
    <property type="evidence" value="ECO:0007669"/>
    <property type="project" value="UniProtKB-EC"/>
</dbReference>